<evidence type="ECO:0000313" key="1">
    <source>
        <dbReference type="EMBL" id="ERL07995.1"/>
    </source>
</evidence>
<accession>U2TNI5</accession>
<dbReference type="Proteomes" id="UP000016638">
    <property type="component" value="Unassembled WGS sequence"/>
</dbReference>
<keyword evidence="2" id="KW-1185">Reference proteome</keyword>
<dbReference type="EMBL" id="AWEZ01000048">
    <property type="protein sequence ID" value="ERL07995.1"/>
    <property type="molecule type" value="Genomic_DNA"/>
</dbReference>
<gene>
    <name evidence="1" type="ORF">HMPREF1316_2468</name>
</gene>
<proteinExistence type="predicted"/>
<evidence type="ECO:0000313" key="2">
    <source>
        <dbReference type="Proteomes" id="UP000016638"/>
    </source>
</evidence>
<name>U2TNI5_9ACTN</name>
<dbReference type="PATRIC" id="fig|1125712.3.peg.1472"/>
<organism evidence="1 2">
    <name type="scientific">Olsenella profusa F0195</name>
    <dbReference type="NCBI Taxonomy" id="1125712"/>
    <lineage>
        <taxon>Bacteria</taxon>
        <taxon>Bacillati</taxon>
        <taxon>Actinomycetota</taxon>
        <taxon>Coriobacteriia</taxon>
        <taxon>Coriobacteriales</taxon>
        <taxon>Atopobiaceae</taxon>
        <taxon>Olsenella</taxon>
    </lineage>
</organism>
<sequence>MTQGINNEIVKDSPKGLSIGNNSKRFVFEADTRLPSPLAKLDLMIVKNFNQ</sequence>
<comment type="caution">
    <text evidence="1">The sequence shown here is derived from an EMBL/GenBank/DDBJ whole genome shotgun (WGS) entry which is preliminary data.</text>
</comment>
<reference evidence="1 2" key="1">
    <citation type="submission" date="2013-08" db="EMBL/GenBank/DDBJ databases">
        <authorList>
            <person name="Durkin A.S."/>
            <person name="Haft D.R."/>
            <person name="McCorrison J."/>
            <person name="Torralba M."/>
            <person name="Gillis M."/>
            <person name="Haft D.H."/>
            <person name="Methe B."/>
            <person name="Sutton G."/>
            <person name="Nelson K.E."/>
        </authorList>
    </citation>
    <scope>NUCLEOTIDE SEQUENCE [LARGE SCALE GENOMIC DNA]</scope>
    <source>
        <strain evidence="1 2">F0195</strain>
    </source>
</reference>
<protein>
    <submittedName>
        <fullName evidence="1">Uncharacterized protein</fullName>
    </submittedName>
</protein>
<dbReference type="AlphaFoldDB" id="U2TNI5"/>